<evidence type="ECO:0000313" key="2">
    <source>
        <dbReference type="EMBL" id="RNL54690.1"/>
    </source>
</evidence>
<reference evidence="2 3" key="1">
    <citation type="submission" date="2018-10" db="EMBL/GenBank/DDBJ databases">
        <title>Genome sequencing of Arthrobacter oryzae TNB02.</title>
        <authorList>
            <person name="Cho Y.-J."/>
            <person name="Cho A."/>
            <person name="Kim O.-S."/>
        </authorList>
    </citation>
    <scope>NUCLEOTIDE SEQUENCE [LARGE SCALE GENOMIC DNA]</scope>
    <source>
        <strain evidence="2 3">TNB02</strain>
    </source>
</reference>
<dbReference type="AlphaFoldDB" id="A0A3N0BYM7"/>
<name>A0A3N0BYM7_9MICC</name>
<dbReference type="EMBL" id="RBED01000099">
    <property type="protein sequence ID" value="RNL54690.1"/>
    <property type="molecule type" value="Genomic_DNA"/>
</dbReference>
<comment type="caution">
    <text evidence="2">The sequence shown here is derived from an EMBL/GenBank/DDBJ whole genome shotgun (WGS) entry which is preliminary data.</text>
</comment>
<feature type="compositionally biased region" description="Basic residues" evidence="1">
    <location>
        <begin position="1"/>
        <end position="10"/>
    </location>
</feature>
<evidence type="ECO:0000313" key="3">
    <source>
        <dbReference type="Proteomes" id="UP000273807"/>
    </source>
</evidence>
<protein>
    <submittedName>
        <fullName evidence="2">Uncharacterized protein</fullName>
    </submittedName>
</protein>
<feature type="region of interest" description="Disordered" evidence="1">
    <location>
        <begin position="1"/>
        <end position="22"/>
    </location>
</feature>
<keyword evidence="3" id="KW-1185">Reference proteome</keyword>
<accession>A0A3N0BYM7</accession>
<dbReference type="Proteomes" id="UP000273807">
    <property type="component" value="Unassembled WGS sequence"/>
</dbReference>
<evidence type="ECO:0000256" key="1">
    <source>
        <dbReference type="SAM" id="MobiDB-lite"/>
    </source>
</evidence>
<gene>
    <name evidence="2" type="ORF">D7003_10935</name>
</gene>
<organism evidence="2 3">
    <name type="scientific">Arthrobacter oryzae</name>
    <dbReference type="NCBI Taxonomy" id="409290"/>
    <lineage>
        <taxon>Bacteria</taxon>
        <taxon>Bacillati</taxon>
        <taxon>Actinomycetota</taxon>
        <taxon>Actinomycetes</taxon>
        <taxon>Micrococcales</taxon>
        <taxon>Micrococcaceae</taxon>
        <taxon>Arthrobacter</taxon>
    </lineage>
</organism>
<dbReference type="OrthoDB" id="4949034at2"/>
<proteinExistence type="predicted"/>
<sequence>MIPISPHRHERREERPDLPSSHVSEAVAMSGRCGNIHLPSGRTCTLTERHDGSCEFVDPHDAEDASR</sequence>